<sequence length="121" mass="13373">MAKRSLHTNKVVVTMELAISVYCNKGSGFPAELLSCSWCPSLKSSSKPRAQFAVVTAPRRHLLTEAAACFFHGLQLPLLPPSRMCFGDGRFIRGSICRRFEAHEVLSTLTQEKYNISSLVA</sequence>
<dbReference type="AlphaFoldDB" id="A0A2I0J164"/>
<evidence type="ECO:0000313" key="1">
    <source>
        <dbReference type="EMBL" id="PKI49753.1"/>
    </source>
</evidence>
<proteinExistence type="predicted"/>
<evidence type="ECO:0000313" key="2">
    <source>
        <dbReference type="Proteomes" id="UP000233551"/>
    </source>
</evidence>
<name>A0A2I0J164_PUNGR</name>
<protein>
    <submittedName>
        <fullName evidence="1">Uncharacterized protein</fullName>
    </submittedName>
</protein>
<organism evidence="1 2">
    <name type="scientific">Punica granatum</name>
    <name type="common">Pomegranate</name>
    <dbReference type="NCBI Taxonomy" id="22663"/>
    <lineage>
        <taxon>Eukaryota</taxon>
        <taxon>Viridiplantae</taxon>
        <taxon>Streptophyta</taxon>
        <taxon>Embryophyta</taxon>
        <taxon>Tracheophyta</taxon>
        <taxon>Spermatophyta</taxon>
        <taxon>Magnoliopsida</taxon>
        <taxon>eudicotyledons</taxon>
        <taxon>Gunneridae</taxon>
        <taxon>Pentapetalae</taxon>
        <taxon>rosids</taxon>
        <taxon>malvids</taxon>
        <taxon>Myrtales</taxon>
        <taxon>Lythraceae</taxon>
        <taxon>Punica</taxon>
    </lineage>
</organism>
<dbReference type="Proteomes" id="UP000233551">
    <property type="component" value="Unassembled WGS sequence"/>
</dbReference>
<comment type="caution">
    <text evidence="1">The sequence shown here is derived from an EMBL/GenBank/DDBJ whole genome shotgun (WGS) entry which is preliminary data.</text>
</comment>
<dbReference type="EMBL" id="PGOL01002210">
    <property type="protein sequence ID" value="PKI49753.1"/>
    <property type="molecule type" value="Genomic_DNA"/>
</dbReference>
<reference evidence="1 2" key="1">
    <citation type="submission" date="2017-11" db="EMBL/GenBank/DDBJ databases">
        <title>De-novo sequencing of pomegranate (Punica granatum L.) genome.</title>
        <authorList>
            <person name="Akparov Z."/>
            <person name="Amiraslanov A."/>
            <person name="Hajiyeva S."/>
            <person name="Abbasov M."/>
            <person name="Kaur K."/>
            <person name="Hamwieh A."/>
            <person name="Solovyev V."/>
            <person name="Salamov A."/>
            <person name="Braich B."/>
            <person name="Kosarev P."/>
            <person name="Mahmoud A."/>
            <person name="Hajiyev E."/>
            <person name="Babayeva S."/>
            <person name="Izzatullayeva V."/>
            <person name="Mammadov A."/>
            <person name="Mammadov A."/>
            <person name="Sharifova S."/>
            <person name="Ojaghi J."/>
            <person name="Eynullazada K."/>
            <person name="Bayramov B."/>
            <person name="Abdulazimova A."/>
            <person name="Shahmuradov I."/>
        </authorList>
    </citation>
    <scope>NUCLEOTIDE SEQUENCE [LARGE SCALE GENOMIC DNA]</scope>
    <source>
        <strain evidence="2">cv. AG2017</strain>
        <tissue evidence="1">Leaf</tissue>
    </source>
</reference>
<gene>
    <name evidence="1" type="ORF">CRG98_029854</name>
</gene>
<keyword evidence="2" id="KW-1185">Reference proteome</keyword>
<accession>A0A2I0J164</accession>